<reference evidence="1" key="1">
    <citation type="submission" date="2019-08" db="EMBL/GenBank/DDBJ databases">
        <authorList>
            <person name="Kucharzyk K."/>
            <person name="Murdoch R.W."/>
            <person name="Higgins S."/>
            <person name="Loffler F."/>
        </authorList>
    </citation>
    <scope>NUCLEOTIDE SEQUENCE</scope>
</reference>
<protein>
    <submittedName>
        <fullName evidence="1">Uncharacterized protein</fullName>
    </submittedName>
</protein>
<comment type="caution">
    <text evidence="1">The sequence shown here is derived from an EMBL/GenBank/DDBJ whole genome shotgun (WGS) entry which is preliminary data.</text>
</comment>
<sequence>MLLHIIVSVGFVVGVIAPITPKGLSSTKVSPSSPDIASVLKSSTPGVFSKTSLFFINLYSYSPIPVSSAAIFDIMCKFSSFPISHLMAFTNLSLSDMDDCKYFL</sequence>
<dbReference type="AlphaFoldDB" id="A0A645G3S8"/>
<proteinExistence type="predicted"/>
<name>A0A645G3S8_9ZZZZ</name>
<accession>A0A645G3S8</accession>
<evidence type="ECO:0000313" key="1">
    <source>
        <dbReference type="EMBL" id="MPN20469.1"/>
    </source>
</evidence>
<gene>
    <name evidence="1" type="ORF">SDC9_167848</name>
</gene>
<dbReference type="EMBL" id="VSSQ01068240">
    <property type="protein sequence ID" value="MPN20469.1"/>
    <property type="molecule type" value="Genomic_DNA"/>
</dbReference>
<organism evidence="1">
    <name type="scientific">bioreactor metagenome</name>
    <dbReference type="NCBI Taxonomy" id="1076179"/>
    <lineage>
        <taxon>unclassified sequences</taxon>
        <taxon>metagenomes</taxon>
        <taxon>ecological metagenomes</taxon>
    </lineage>
</organism>